<dbReference type="GO" id="GO:0005525">
    <property type="term" value="F:GTP binding"/>
    <property type="evidence" value="ECO:0007669"/>
    <property type="project" value="UniProtKB-UniRule"/>
</dbReference>
<dbReference type="PIRSF" id="PIRSF006809">
    <property type="entry name" value="GTP-binding_hflX_prd"/>
    <property type="match status" value="1"/>
</dbReference>
<dbReference type="Proteomes" id="UP000031670">
    <property type="component" value="Unassembled WGS sequence"/>
</dbReference>
<dbReference type="PROSITE" id="PS51705">
    <property type="entry name" value="G_HFLX"/>
    <property type="match status" value="1"/>
</dbReference>
<accession>A0A0B8PMG5</accession>
<feature type="binding site" evidence="7">
    <location>
        <begin position="204"/>
        <end position="211"/>
    </location>
    <ligand>
        <name>GTP</name>
        <dbReference type="ChEBI" id="CHEBI:37565"/>
    </ligand>
</feature>
<dbReference type="CDD" id="cd01878">
    <property type="entry name" value="HflX"/>
    <property type="match status" value="1"/>
</dbReference>
<dbReference type="InterPro" id="IPR006073">
    <property type="entry name" value="GTP-bd"/>
</dbReference>
<reference evidence="10 11" key="2">
    <citation type="submission" date="2015-01" db="EMBL/GenBank/DDBJ databases">
        <authorList>
            <consortium name="NBRP consortium"/>
            <person name="Sawabe T."/>
            <person name="Meirelles P."/>
            <person name="Feng G."/>
            <person name="Sayaka M."/>
            <person name="Hattori M."/>
            <person name="Ohkuma M."/>
        </authorList>
    </citation>
    <scope>NUCLEOTIDE SEQUENCE [LARGE SCALE GENOMIC DNA]</scope>
    <source>
        <strain evidence="10 11">JCM19232</strain>
    </source>
</reference>
<evidence type="ECO:0000259" key="9">
    <source>
        <dbReference type="PROSITE" id="PS51705"/>
    </source>
</evidence>
<feature type="binding site" evidence="8">
    <location>
        <position position="211"/>
    </location>
    <ligand>
        <name>Mg(2+)</name>
        <dbReference type="ChEBI" id="CHEBI:18420"/>
    </ligand>
</feature>
<gene>
    <name evidence="6" type="primary">hflX</name>
    <name evidence="10" type="ORF">JCM19232_4833</name>
</gene>
<organism evidence="10 11">
    <name type="scientific">Vibrio ishigakensis</name>
    <dbReference type="NCBI Taxonomy" id="1481914"/>
    <lineage>
        <taxon>Bacteria</taxon>
        <taxon>Pseudomonadati</taxon>
        <taxon>Pseudomonadota</taxon>
        <taxon>Gammaproteobacteria</taxon>
        <taxon>Vibrionales</taxon>
        <taxon>Vibrionaceae</taxon>
        <taxon>Vibrio</taxon>
    </lineage>
</organism>
<dbReference type="GO" id="GO:0003924">
    <property type="term" value="F:GTPase activity"/>
    <property type="evidence" value="ECO:0007669"/>
    <property type="project" value="UniProtKB-UniRule"/>
</dbReference>
<evidence type="ECO:0000256" key="1">
    <source>
        <dbReference type="ARBA" id="ARBA00022490"/>
    </source>
</evidence>
<dbReference type="Gene3D" id="3.40.50.300">
    <property type="entry name" value="P-loop containing nucleotide triphosphate hydrolases"/>
    <property type="match status" value="1"/>
</dbReference>
<dbReference type="PANTHER" id="PTHR10229">
    <property type="entry name" value="GTP-BINDING PROTEIN HFLX"/>
    <property type="match status" value="1"/>
</dbReference>
<dbReference type="InterPro" id="IPR042108">
    <property type="entry name" value="GTPase_HflX_N_sf"/>
</dbReference>
<evidence type="ECO:0000256" key="6">
    <source>
        <dbReference type="HAMAP-Rule" id="MF_00900"/>
    </source>
</evidence>
<evidence type="ECO:0000256" key="2">
    <source>
        <dbReference type="ARBA" id="ARBA00022723"/>
    </source>
</evidence>
<dbReference type="InterPro" id="IPR027417">
    <property type="entry name" value="P-loop_NTPase"/>
</dbReference>
<dbReference type="Pfam" id="PF01926">
    <property type="entry name" value="MMR_HSR1"/>
    <property type="match status" value="1"/>
</dbReference>
<dbReference type="AlphaFoldDB" id="A0A0B8PMG5"/>
<dbReference type="Pfam" id="PF16360">
    <property type="entry name" value="GTP-bdg_M"/>
    <property type="match status" value="1"/>
</dbReference>
<comment type="function">
    <text evidence="6">GTPase that associates with the 50S ribosomal subunit and may have a role during protein synthesis or ribosome biogenesis.</text>
</comment>
<dbReference type="InterPro" id="IPR045498">
    <property type="entry name" value="HflX_C"/>
</dbReference>
<comment type="cofactor">
    <cofactor evidence="8">
        <name>Mg(2+)</name>
        <dbReference type="ChEBI" id="CHEBI:18420"/>
    </cofactor>
</comment>
<dbReference type="Pfam" id="PF19275">
    <property type="entry name" value="HflX_C"/>
    <property type="match status" value="1"/>
</dbReference>
<dbReference type="EMBL" id="BBSA01000026">
    <property type="protein sequence ID" value="GAM65887.1"/>
    <property type="molecule type" value="Genomic_DNA"/>
</dbReference>
<dbReference type="InterPro" id="IPR030394">
    <property type="entry name" value="G_HFLX_dom"/>
</dbReference>
<keyword evidence="5 6" id="KW-0342">GTP-binding</keyword>
<dbReference type="FunFam" id="3.40.50.11060:FF:000001">
    <property type="entry name" value="GTPase HflX"/>
    <property type="match status" value="1"/>
</dbReference>
<evidence type="ECO:0000313" key="10">
    <source>
        <dbReference type="EMBL" id="GAM65887.1"/>
    </source>
</evidence>
<protein>
    <recommendedName>
        <fullName evidence="6">GTPase HflX</fullName>
    </recommendedName>
    <alternativeName>
        <fullName evidence="6">GTP-binding protein HflX</fullName>
    </alternativeName>
</protein>
<dbReference type="Pfam" id="PF13167">
    <property type="entry name" value="GTP-bdg_N"/>
    <property type="match status" value="1"/>
</dbReference>
<dbReference type="PANTHER" id="PTHR10229:SF0">
    <property type="entry name" value="GTP-BINDING PROTEIN 6-RELATED"/>
    <property type="match status" value="1"/>
</dbReference>
<dbReference type="GO" id="GO:0005737">
    <property type="term" value="C:cytoplasm"/>
    <property type="evidence" value="ECO:0007669"/>
    <property type="project" value="UniProtKB-SubCell"/>
</dbReference>
<evidence type="ECO:0000256" key="7">
    <source>
        <dbReference type="PIRSR" id="PIRSR006809-1"/>
    </source>
</evidence>
<dbReference type="GO" id="GO:0046872">
    <property type="term" value="F:metal ion binding"/>
    <property type="evidence" value="ECO:0007669"/>
    <property type="project" value="UniProtKB-KW"/>
</dbReference>
<dbReference type="SUPFAM" id="SSF54980">
    <property type="entry name" value="EF-G C-terminal domain-like"/>
    <property type="match status" value="1"/>
</dbReference>
<reference evidence="10 11" key="1">
    <citation type="submission" date="2015-01" db="EMBL/GenBank/DDBJ databases">
        <title>Vibrio sp. C5 JCM 19232 whole genome shotgun sequence.</title>
        <authorList>
            <person name="Sawabe T."/>
            <person name="Meirelles P."/>
            <person name="Feng G."/>
            <person name="Sayaka M."/>
            <person name="Hattori M."/>
            <person name="Ohkuma M."/>
        </authorList>
    </citation>
    <scope>NUCLEOTIDE SEQUENCE [LARGE SCALE GENOMIC DNA]</scope>
    <source>
        <strain evidence="10 11">JCM19232</strain>
    </source>
</reference>
<dbReference type="HAMAP" id="MF_00900">
    <property type="entry name" value="GTPase_HflX"/>
    <property type="match status" value="1"/>
</dbReference>
<evidence type="ECO:0000256" key="3">
    <source>
        <dbReference type="ARBA" id="ARBA00022741"/>
    </source>
</evidence>
<dbReference type="InterPro" id="IPR016496">
    <property type="entry name" value="GTPase_HflX"/>
</dbReference>
<dbReference type="NCBIfam" id="TIGR03156">
    <property type="entry name" value="GTP_HflX"/>
    <property type="match status" value="1"/>
</dbReference>
<name>A0A0B8PMG5_9VIBR</name>
<comment type="subunit">
    <text evidence="6">Monomer. Associates with the 50S ribosomal subunit.</text>
</comment>
<feature type="binding site" evidence="7">
    <location>
        <begin position="317"/>
        <end position="320"/>
    </location>
    <ligand>
        <name>GTP</name>
        <dbReference type="ChEBI" id="CHEBI:37565"/>
    </ligand>
</feature>
<feature type="binding site" evidence="8">
    <location>
        <position position="231"/>
    </location>
    <ligand>
        <name>Mg(2+)</name>
        <dbReference type="ChEBI" id="CHEBI:18420"/>
    </ligand>
</feature>
<keyword evidence="3 6" id="KW-0547">Nucleotide-binding</keyword>
<sequence>MFDRYESGEQAVLVHINFTQEGEWEDLAEFEMLVSSAGVNNLQTVTGSRQSPHPKYYVGEGKAQEISDVVQQTGAEIVIFNHALSPAQERNLEQLCKCRVLDRTGLILDIFAQRARTHEGKLQVELAQLRHISTRLIRGWTHLERQKGGIGLRGPGETQLETDRRLLRDRIKAILRRLERVAKQREQGRRARKRAEIPTLSLVGYTNAGKSTLFNRITEASVYAADQLFATLDPTLRKIELDDVGLAILADTVGFIRHLPHDLVAAFKATLQETQEADILLHVIDASDERFRENIHAVDVVLEEIDAHEIPALLVMNKIDNLEGATPRIEYDDENKPVRVWVSAMEGQGIELLFQALTERLASQMVEYKLCIPPRFQGRLRSVLFNMKSIRQEEYDTEGNLLIDIRMQQADWARLQKREEVELDDFIVV</sequence>
<comment type="caution">
    <text evidence="10">The sequence shown here is derived from an EMBL/GenBank/DDBJ whole genome shotgun (WGS) entry which is preliminary data.</text>
</comment>
<feature type="binding site" evidence="7">
    <location>
        <begin position="229"/>
        <end position="233"/>
    </location>
    <ligand>
        <name>GTP</name>
        <dbReference type="ChEBI" id="CHEBI:37565"/>
    </ligand>
</feature>
<evidence type="ECO:0000256" key="5">
    <source>
        <dbReference type="ARBA" id="ARBA00023134"/>
    </source>
</evidence>
<dbReference type="Gene3D" id="6.10.250.2860">
    <property type="match status" value="1"/>
</dbReference>
<evidence type="ECO:0000313" key="11">
    <source>
        <dbReference type="Proteomes" id="UP000031670"/>
    </source>
</evidence>
<dbReference type="InterPro" id="IPR032305">
    <property type="entry name" value="GTP-bd_M"/>
</dbReference>
<dbReference type="NCBIfam" id="NF008280">
    <property type="entry name" value="PRK11058.1"/>
    <property type="match status" value="1"/>
</dbReference>
<keyword evidence="1 6" id="KW-0963">Cytoplasm</keyword>
<keyword evidence="4 8" id="KW-0460">Magnesium</keyword>
<dbReference type="InterPro" id="IPR025121">
    <property type="entry name" value="GTPase_HflX_N"/>
</dbReference>
<evidence type="ECO:0000256" key="4">
    <source>
        <dbReference type="ARBA" id="ARBA00022842"/>
    </source>
</evidence>
<dbReference type="FunFam" id="3.40.50.300:FF:000173">
    <property type="entry name" value="GTPase HflX"/>
    <property type="match status" value="1"/>
</dbReference>
<keyword evidence="2 8" id="KW-0479">Metal-binding</keyword>
<dbReference type="Gene3D" id="3.40.50.11060">
    <property type="entry name" value="GTPase HflX, N-terminal domain"/>
    <property type="match status" value="1"/>
</dbReference>
<dbReference type="PRINTS" id="PR00326">
    <property type="entry name" value="GTP1OBG"/>
</dbReference>
<dbReference type="GO" id="GO:0097216">
    <property type="term" value="F:guanosine tetraphosphate binding"/>
    <property type="evidence" value="ECO:0007669"/>
    <property type="project" value="UniProtKB-ARBA"/>
</dbReference>
<dbReference type="SUPFAM" id="SSF52540">
    <property type="entry name" value="P-loop containing nucleoside triphosphate hydrolases"/>
    <property type="match status" value="1"/>
</dbReference>
<comment type="similarity">
    <text evidence="6">Belongs to the TRAFAC class OBG-HflX-like GTPase superfamily. HflX GTPase family.</text>
</comment>
<dbReference type="GO" id="GO:0043022">
    <property type="term" value="F:ribosome binding"/>
    <property type="evidence" value="ECO:0007669"/>
    <property type="project" value="TreeGrafter"/>
</dbReference>
<evidence type="ECO:0000256" key="8">
    <source>
        <dbReference type="PIRSR" id="PIRSR006809-2"/>
    </source>
</evidence>
<dbReference type="InterPro" id="IPR035647">
    <property type="entry name" value="EFG_III/V"/>
</dbReference>
<feature type="binding site" evidence="7">
    <location>
        <begin position="251"/>
        <end position="254"/>
    </location>
    <ligand>
        <name>GTP</name>
        <dbReference type="ChEBI" id="CHEBI:37565"/>
    </ligand>
</feature>
<proteinExistence type="inferred from homology"/>
<feature type="domain" description="Hflx-type G" evidence="9">
    <location>
        <begin position="198"/>
        <end position="365"/>
    </location>
</feature>
<comment type="subcellular location">
    <subcellularLocation>
        <location evidence="6">Cytoplasm</location>
    </subcellularLocation>
    <text evidence="6">May associate with membranes.</text>
</comment>